<keyword evidence="3 6" id="KW-0812">Transmembrane</keyword>
<evidence type="ECO:0000256" key="3">
    <source>
        <dbReference type="ARBA" id="ARBA00022692"/>
    </source>
</evidence>
<keyword evidence="4 6" id="KW-1133">Transmembrane helix</keyword>
<keyword evidence="5 6" id="KW-0472">Membrane</keyword>
<dbReference type="Proteomes" id="UP000009102">
    <property type="component" value="Chromosome"/>
</dbReference>
<accession>D0KWX0</accession>
<evidence type="ECO:0000256" key="6">
    <source>
        <dbReference type="SAM" id="Phobius"/>
    </source>
</evidence>
<dbReference type="RefSeq" id="WP_012825121.1">
    <property type="nucleotide sequence ID" value="NC_013422.1"/>
</dbReference>
<evidence type="ECO:0000256" key="5">
    <source>
        <dbReference type="ARBA" id="ARBA00023136"/>
    </source>
</evidence>
<dbReference type="CDD" id="cd17486">
    <property type="entry name" value="MFS_AmpG_like"/>
    <property type="match status" value="1"/>
</dbReference>
<evidence type="ECO:0000313" key="8">
    <source>
        <dbReference type="EMBL" id="ACX97090.1"/>
    </source>
</evidence>
<dbReference type="STRING" id="555778.Hneap_2276"/>
<dbReference type="Pfam" id="PF07690">
    <property type="entry name" value="MFS_1"/>
    <property type="match status" value="1"/>
</dbReference>
<feature type="transmembrane region" description="Helical" evidence="6">
    <location>
        <begin position="356"/>
        <end position="375"/>
    </location>
</feature>
<name>D0KWX0_HALNC</name>
<dbReference type="InterPro" id="IPR020846">
    <property type="entry name" value="MFS_dom"/>
</dbReference>
<dbReference type="PANTHER" id="PTHR12778">
    <property type="entry name" value="SOLUTE CARRIER FAMILY 33 ACETYL-COA TRANSPORTER -RELATED"/>
    <property type="match status" value="1"/>
</dbReference>
<dbReference type="InterPro" id="IPR004752">
    <property type="entry name" value="AmpG_permease/AT-1"/>
</dbReference>
<dbReference type="GO" id="GO:0022857">
    <property type="term" value="F:transmembrane transporter activity"/>
    <property type="evidence" value="ECO:0007669"/>
    <property type="project" value="InterPro"/>
</dbReference>
<dbReference type="AlphaFoldDB" id="D0KWX0"/>
<evidence type="ECO:0000256" key="1">
    <source>
        <dbReference type="ARBA" id="ARBA00004141"/>
    </source>
</evidence>
<dbReference type="KEGG" id="hna:Hneap_2276"/>
<dbReference type="InterPro" id="IPR036259">
    <property type="entry name" value="MFS_trans_sf"/>
</dbReference>
<evidence type="ECO:0000259" key="7">
    <source>
        <dbReference type="PROSITE" id="PS50850"/>
    </source>
</evidence>
<evidence type="ECO:0000256" key="2">
    <source>
        <dbReference type="ARBA" id="ARBA00022448"/>
    </source>
</evidence>
<feature type="transmembrane region" description="Helical" evidence="6">
    <location>
        <begin position="228"/>
        <end position="253"/>
    </location>
</feature>
<dbReference type="HOGENOM" id="CLU_029352_1_0_6"/>
<organism evidence="8 9">
    <name type="scientific">Halothiobacillus neapolitanus (strain ATCC 23641 / DSM 15147 / CIP 104769 / NCIMB 8539 / c2)</name>
    <name type="common">Thiobacillus neapolitanus</name>
    <dbReference type="NCBI Taxonomy" id="555778"/>
    <lineage>
        <taxon>Bacteria</taxon>
        <taxon>Pseudomonadati</taxon>
        <taxon>Pseudomonadota</taxon>
        <taxon>Gammaproteobacteria</taxon>
        <taxon>Chromatiales</taxon>
        <taxon>Halothiobacillaceae</taxon>
        <taxon>Halothiobacillus</taxon>
    </lineage>
</organism>
<feature type="domain" description="Major facilitator superfamily (MFS) profile" evidence="7">
    <location>
        <begin position="13"/>
        <end position="408"/>
    </location>
</feature>
<dbReference type="GO" id="GO:0016020">
    <property type="term" value="C:membrane"/>
    <property type="evidence" value="ECO:0007669"/>
    <property type="project" value="UniProtKB-SubCell"/>
</dbReference>
<dbReference type="EMBL" id="CP001801">
    <property type="protein sequence ID" value="ACX97090.1"/>
    <property type="molecule type" value="Genomic_DNA"/>
</dbReference>
<dbReference type="InterPro" id="IPR011701">
    <property type="entry name" value="MFS"/>
</dbReference>
<keyword evidence="2" id="KW-0813">Transport</keyword>
<feature type="transmembrane region" description="Helical" evidence="6">
    <location>
        <begin position="265"/>
        <end position="287"/>
    </location>
</feature>
<feature type="transmembrane region" description="Helical" evidence="6">
    <location>
        <begin position="320"/>
        <end position="344"/>
    </location>
</feature>
<keyword evidence="9" id="KW-1185">Reference proteome</keyword>
<comment type="subcellular location">
    <subcellularLocation>
        <location evidence="1">Membrane</location>
        <topology evidence="1">Multi-pass membrane protein</topology>
    </subcellularLocation>
</comment>
<feature type="transmembrane region" description="Helical" evidence="6">
    <location>
        <begin position="86"/>
        <end position="105"/>
    </location>
</feature>
<evidence type="ECO:0000256" key="4">
    <source>
        <dbReference type="ARBA" id="ARBA00022989"/>
    </source>
</evidence>
<feature type="transmembrane region" description="Helical" evidence="6">
    <location>
        <begin position="147"/>
        <end position="171"/>
    </location>
</feature>
<dbReference type="Gene3D" id="1.20.1250.20">
    <property type="entry name" value="MFS general substrate transporter like domains"/>
    <property type="match status" value="1"/>
</dbReference>
<protein>
    <submittedName>
        <fullName evidence="8">Major facilitator superfamily MFS_1</fullName>
    </submittedName>
</protein>
<proteinExistence type="predicted"/>
<evidence type="ECO:0000313" key="9">
    <source>
        <dbReference type="Proteomes" id="UP000009102"/>
    </source>
</evidence>
<dbReference type="PROSITE" id="PS50850">
    <property type="entry name" value="MFS"/>
    <property type="match status" value="1"/>
</dbReference>
<reference evidence="8 9" key="1">
    <citation type="submission" date="2009-10" db="EMBL/GenBank/DDBJ databases">
        <title>Complete sequence of Halothiobacillus neapolitanus c2.</title>
        <authorList>
            <consortium name="US DOE Joint Genome Institute"/>
            <person name="Lucas S."/>
            <person name="Copeland A."/>
            <person name="Lapidus A."/>
            <person name="Glavina del Rio T."/>
            <person name="Tice H."/>
            <person name="Bruce D."/>
            <person name="Goodwin L."/>
            <person name="Pitluck S."/>
            <person name="Davenport K."/>
            <person name="Brettin T."/>
            <person name="Detter J.C."/>
            <person name="Han C."/>
            <person name="Tapia R."/>
            <person name="Larimer F."/>
            <person name="Land M."/>
            <person name="Hauser L."/>
            <person name="Kyrpides N."/>
            <person name="Mikhailova N."/>
            <person name="Kerfeld C."/>
            <person name="Cannon G."/>
            <person name="Heinhort S."/>
        </authorList>
    </citation>
    <scope>NUCLEOTIDE SEQUENCE [LARGE SCALE GENOMIC DNA]</scope>
    <source>
        <strain evidence="9">ATCC 23641 / c2</strain>
    </source>
</reference>
<feature type="transmembrane region" description="Helical" evidence="6">
    <location>
        <begin position="45"/>
        <end position="65"/>
    </location>
</feature>
<feature type="transmembrane region" description="Helical" evidence="6">
    <location>
        <begin position="381"/>
        <end position="402"/>
    </location>
</feature>
<dbReference type="eggNOG" id="COG2211">
    <property type="taxonomic scope" value="Bacteria"/>
</dbReference>
<dbReference type="PANTHER" id="PTHR12778:SF10">
    <property type="entry name" value="MAJOR FACILITATOR SUPERFAMILY DOMAIN-CONTAINING PROTEIN 3"/>
    <property type="match status" value="1"/>
</dbReference>
<feature type="transmembrane region" description="Helical" evidence="6">
    <location>
        <begin position="177"/>
        <end position="197"/>
    </location>
</feature>
<feature type="transmembrane region" description="Helical" evidence="6">
    <location>
        <begin position="294"/>
        <end position="314"/>
    </location>
</feature>
<dbReference type="NCBIfam" id="TIGR00901">
    <property type="entry name" value="2A0125"/>
    <property type="match status" value="1"/>
</dbReference>
<gene>
    <name evidence="8" type="ordered locus">Hneap_2276</name>
</gene>
<feature type="transmembrane region" description="Helical" evidence="6">
    <location>
        <begin position="111"/>
        <end position="135"/>
    </location>
</feature>
<sequence length="416" mass="44901">MNASWLAPFRRVLTSRTELAVLLLGFSSGLPFLLSSGTLQAWLTVSHISTSTIGLFALVGLPYTLKFLWAPLLDRYSLRWLGRRRSWMVLAQIAIALTLLAMAITKPESQIWAFALLALMLATLSATQDIAIDAWRTDTLSPEERGFGAALFVMAYRIGMLAAGSLAMIFAQYFGWPFTYTVMAVFMGIGIVATLIAPEKNTLELAPPSLLAAVVEPLREFFGRREAWALLALIVLYKFGDAFASALSTTFLIRGAGFSLAEIGLINNGLGLVITLVGGLFGGLWMIKLGLFRSLMVFGVLQAVTNLGYALLAVAPSLGLMVPVIALEHFTGGLGTAAFVALLMAACDIRYSATQFALLSAIASLGRVYLGPVAGLTVTALGWPSFFVLTFIAALPGLWLLFRLRAMIQQMDRSPN</sequence>
<dbReference type="SUPFAM" id="SSF103473">
    <property type="entry name" value="MFS general substrate transporter"/>
    <property type="match status" value="1"/>
</dbReference>